<gene>
    <name evidence="2" type="ORF">PR048_009883</name>
</gene>
<feature type="compositionally biased region" description="Basic and acidic residues" evidence="1">
    <location>
        <begin position="1"/>
        <end position="14"/>
    </location>
</feature>
<organism evidence="2 3">
    <name type="scientific">Dryococelus australis</name>
    <dbReference type="NCBI Taxonomy" id="614101"/>
    <lineage>
        <taxon>Eukaryota</taxon>
        <taxon>Metazoa</taxon>
        <taxon>Ecdysozoa</taxon>
        <taxon>Arthropoda</taxon>
        <taxon>Hexapoda</taxon>
        <taxon>Insecta</taxon>
        <taxon>Pterygota</taxon>
        <taxon>Neoptera</taxon>
        <taxon>Polyneoptera</taxon>
        <taxon>Phasmatodea</taxon>
        <taxon>Verophasmatodea</taxon>
        <taxon>Anareolatae</taxon>
        <taxon>Phasmatidae</taxon>
        <taxon>Eurycanthinae</taxon>
        <taxon>Dryococelus</taxon>
    </lineage>
</organism>
<evidence type="ECO:0000256" key="1">
    <source>
        <dbReference type="SAM" id="MobiDB-lite"/>
    </source>
</evidence>
<dbReference type="Proteomes" id="UP001159363">
    <property type="component" value="Chromosome 3"/>
</dbReference>
<proteinExistence type="predicted"/>
<dbReference type="EMBL" id="JARBHB010000003">
    <property type="protein sequence ID" value="KAJ8890375.1"/>
    <property type="molecule type" value="Genomic_DNA"/>
</dbReference>
<feature type="region of interest" description="Disordered" evidence="1">
    <location>
        <begin position="1"/>
        <end position="30"/>
    </location>
</feature>
<protein>
    <submittedName>
        <fullName evidence="2">Uncharacterized protein</fullName>
    </submittedName>
</protein>
<sequence length="406" mass="44792">MKERGKREIPEKTRQPTASSDMIPTCENPVTRPGIESGSPWCHFLKTRRVAEEKIFGMKSSHLTIHDILEPVERISVDFWFSSGASCQVGIMARRHPAPGVTGPYTAGASCNSHPDCQPTKGTLAVLNITIDARELRARASHSPSCRVCKARIAASSPLLAAVQYGGHSTRNTAATGNSSNGSTAMLAWHQSSRGLAAAPDPRTHRVRDPLYHFKFGRGLTMGLAKTEYPWLQDTLLRWQQYEDQHCGIQHWYGRSQRVGPLVCRTSCNDSWAGKIGSQRFLAPWRLRKFSLRIEFMDNFIVNNKRITTQFSRPLVAQSVDVPPNWGAGGYGFESRVRGAAVTGRLDCSPPTKANRVQSPAGNRAGRCRWSAGFLGELQFPPPLRSGAVPWSPHFTIIGSQHPVVS</sequence>
<evidence type="ECO:0000313" key="2">
    <source>
        <dbReference type="EMBL" id="KAJ8890375.1"/>
    </source>
</evidence>
<evidence type="ECO:0000313" key="3">
    <source>
        <dbReference type="Proteomes" id="UP001159363"/>
    </source>
</evidence>
<reference evidence="2 3" key="1">
    <citation type="submission" date="2023-02" db="EMBL/GenBank/DDBJ databases">
        <title>LHISI_Scaffold_Assembly.</title>
        <authorList>
            <person name="Stuart O.P."/>
            <person name="Cleave R."/>
            <person name="Magrath M.J.L."/>
            <person name="Mikheyev A.S."/>
        </authorList>
    </citation>
    <scope>NUCLEOTIDE SEQUENCE [LARGE SCALE GENOMIC DNA]</scope>
    <source>
        <strain evidence="2">Daus_M_001</strain>
        <tissue evidence="2">Leg muscle</tissue>
    </source>
</reference>
<accession>A0ABQ9I129</accession>
<name>A0ABQ9I129_9NEOP</name>
<comment type="caution">
    <text evidence="2">The sequence shown here is derived from an EMBL/GenBank/DDBJ whole genome shotgun (WGS) entry which is preliminary data.</text>
</comment>
<keyword evidence="3" id="KW-1185">Reference proteome</keyword>